<keyword evidence="1" id="KW-1133">Transmembrane helix</keyword>
<dbReference type="Proteomes" id="UP000774617">
    <property type="component" value="Unassembled WGS sequence"/>
</dbReference>
<evidence type="ECO:0000256" key="1">
    <source>
        <dbReference type="SAM" id="Phobius"/>
    </source>
</evidence>
<evidence type="ECO:0000313" key="4">
    <source>
        <dbReference type="Proteomes" id="UP000774617"/>
    </source>
</evidence>
<evidence type="ECO:0000256" key="2">
    <source>
        <dbReference type="SAM" id="SignalP"/>
    </source>
</evidence>
<feature type="chain" id="PRO_5045242494" evidence="2">
    <location>
        <begin position="22"/>
        <end position="185"/>
    </location>
</feature>
<evidence type="ECO:0000313" key="3">
    <source>
        <dbReference type="EMBL" id="KAH7065073.1"/>
    </source>
</evidence>
<name>A0ABQ8GUY8_9PEZI</name>
<feature type="transmembrane region" description="Helical" evidence="1">
    <location>
        <begin position="142"/>
        <end position="164"/>
    </location>
</feature>
<keyword evidence="1" id="KW-0812">Transmembrane</keyword>
<keyword evidence="1" id="KW-0472">Membrane</keyword>
<dbReference type="EMBL" id="JAGTJR010000001">
    <property type="protein sequence ID" value="KAH7065073.1"/>
    <property type="molecule type" value="Genomic_DNA"/>
</dbReference>
<sequence length="185" mass="20728">MHQFSAIVLFLFFFLTHPSEQRPSPQLVRSTGCKCGTSAPRDSHTFWLEPPPMEAPGDTCRRLAVQLEHWLDFIDGHNDLQMAWRLYTEVLQSRRARAGEQHRLLDAQYSVEGEAPNQPTQVMCTVEGMDETSQGVMLSDLLVVRLFLGAIALVVLFESLTTILGNLSKGMRTAFPVRTGGAIRL</sequence>
<protein>
    <submittedName>
        <fullName evidence="3">Uncharacterized protein</fullName>
    </submittedName>
</protein>
<keyword evidence="4" id="KW-1185">Reference proteome</keyword>
<reference evidence="3 4" key="1">
    <citation type="journal article" date="2021" name="Nat. Commun.">
        <title>Genetic determinants of endophytism in the Arabidopsis root mycobiome.</title>
        <authorList>
            <person name="Mesny F."/>
            <person name="Miyauchi S."/>
            <person name="Thiergart T."/>
            <person name="Pickel B."/>
            <person name="Atanasova L."/>
            <person name="Karlsson M."/>
            <person name="Huettel B."/>
            <person name="Barry K.W."/>
            <person name="Haridas S."/>
            <person name="Chen C."/>
            <person name="Bauer D."/>
            <person name="Andreopoulos W."/>
            <person name="Pangilinan J."/>
            <person name="LaButti K."/>
            <person name="Riley R."/>
            <person name="Lipzen A."/>
            <person name="Clum A."/>
            <person name="Drula E."/>
            <person name="Henrissat B."/>
            <person name="Kohler A."/>
            <person name="Grigoriev I.V."/>
            <person name="Martin F.M."/>
            <person name="Hacquard S."/>
        </authorList>
    </citation>
    <scope>NUCLEOTIDE SEQUENCE [LARGE SCALE GENOMIC DNA]</scope>
    <source>
        <strain evidence="3 4">MPI-SDFR-AT-0080</strain>
    </source>
</reference>
<comment type="caution">
    <text evidence="3">The sequence shown here is derived from an EMBL/GenBank/DDBJ whole genome shotgun (WGS) entry which is preliminary data.</text>
</comment>
<accession>A0ABQ8GUY8</accession>
<proteinExistence type="predicted"/>
<organism evidence="3 4">
    <name type="scientific">Macrophomina phaseolina</name>
    <dbReference type="NCBI Taxonomy" id="35725"/>
    <lineage>
        <taxon>Eukaryota</taxon>
        <taxon>Fungi</taxon>
        <taxon>Dikarya</taxon>
        <taxon>Ascomycota</taxon>
        <taxon>Pezizomycotina</taxon>
        <taxon>Dothideomycetes</taxon>
        <taxon>Dothideomycetes incertae sedis</taxon>
        <taxon>Botryosphaeriales</taxon>
        <taxon>Botryosphaeriaceae</taxon>
        <taxon>Macrophomina</taxon>
    </lineage>
</organism>
<gene>
    <name evidence="3" type="ORF">B0J12DRAFT_639020</name>
</gene>
<feature type="signal peptide" evidence="2">
    <location>
        <begin position="1"/>
        <end position="21"/>
    </location>
</feature>
<keyword evidence="2" id="KW-0732">Signal</keyword>